<dbReference type="AlphaFoldDB" id="A0AAV2SY33"/>
<dbReference type="InterPro" id="IPR050496">
    <property type="entry name" value="SNF2_RAD54_helicase_repair"/>
</dbReference>
<dbReference type="CDD" id="cd18793">
    <property type="entry name" value="SF2_C_SNF"/>
    <property type="match status" value="1"/>
</dbReference>
<evidence type="ECO:0000256" key="11">
    <source>
        <dbReference type="ARBA" id="ARBA00022840"/>
    </source>
</evidence>
<evidence type="ECO:0000256" key="8">
    <source>
        <dbReference type="ARBA" id="ARBA00022776"/>
    </source>
</evidence>
<dbReference type="InterPro" id="IPR001650">
    <property type="entry name" value="Helicase_C-like"/>
</dbReference>
<evidence type="ECO:0000256" key="12">
    <source>
        <dbReference type="ARBA" id="ARBA00023125"/>
    </source>
</evidence>
<comment type="function">
    <text evidence="16">Involved in mitotic DNA repair and meiotic recombination. Functions in the recombinational DNA repair pathway. Essential for interhomolog gene conversion (GC), but may have a less important role in intersister GC than spn-A/Rad51. In the presence of DNA, spn-A/Rad51 enhances the ATPase activity of okr/Rad54.</text>
</comment>
<keyword evidence="13" id="KW-0234">DNA repair</keyword>
<feature type="region of interest" description="Disordered" evidence="19">
    <location>
        <begin position="300"/>
        <end position="359"/>
    </location>
</feature>
<evidence type="ECO:0000256" key="17">
    <source>
        <dbReference type="ARBA" id="ARBA00029956"/>
    </source>
</evidence>
<dbReference type="GO" id="GO:0008094">
    <property type="term" value="F:ATP-dependent activity, acting on DNA"/>
    <property type="evidence" value="ECO:0007669"/>
    <property type="project" value="TreeGrafter"/>
</dbReference>
<evidence type="ECO:0000256" key="14">
    <source>
        <dbReference type="ARBA" id="ARBA00023242"/>
    </source>
</evidence>
<evidence type="ECO:0000256" key="15">
    <source>
        <dbReference type="ARBA" id="ARBA00023306"/>
    </source>
</evidence>
<gene>
    <name evidence="21" type="ORF">MNOR_LOCUS41344</name>
</gene>
<dbReference type="SMART" id="SM00490">
    <property type="entry name" value="HELICc"/>
    <property type="match status" value="1"/>
</dbReference>
<comment type="subcellular location">
    <subcellularLocation>
        <location evidence="1">Nucleus</location>
    </subcellularLocation>
</comment>
<keyword evidence="9" id="KW-0378">Hydrolase</keyword>
<keyword evidence="7" id="KW-0227">DNA damage</keyword>
<evidence type="ECO:0000256" key="6">
    <source>
        <dbReference type="ARBA" id="ARBA00022741"/>
    </source>
</evidence>
<dbReference type="PANTHER" id="PTHR45629:SF7">
    <property type="entry name" value="DNA EXCISION REPAIR PROTEIN ERCC-6-RELATED"/>
    <property type="match status" value="1"/>
</dbReference>
<keyword evidence="6" id="KW-0547">Nucleotide-binding</keyword>
<evidence type="ECO:0000256" key="1">
    <source>
        <dbReference type="ARBA" id="ARBA00004123"/>
    </source>
</evidence>
<dbReference type="PANTHER" id="PTHR45629">
    <property type="entry name" value="SNF2/RAD54 FAMILY MEMBER"/>
    <property type="match status" value="1"/>
</dbReference>
<feature type="compositionally biased region" description="Basic residues" evidence="19">
    <location>
        <begin position="334"/>
        <end position="344"/>
    </location>
</feature>
<dbReference type="Pfam" id="PF25875">
    <property type="entry name" value="WHD_Rad26_CSB"/>
    <property type="match status" value="1"/>
</dbReference>
<keyword evidence="14" id="KW-0539">Nucleus</keyword>
<evidence type="ECO:0000256" key="19">
    <source>
        <dbReference type="SAM" id="MobiDB-lite"/>
    </source>
</evidence>
<dbReference type="EMBL" id="CAXKWB010149261">
    <property type="protein sequence ID" value="CAL4247908.1"/>
    <property type="molecule type" value="Genomic_DNA"/>
</dbReference>
<dbReference type="GO" id="GO:0006283">
    <property type="term" value="P:transcription-coupled nucleotide-excision repair"/>
    <property type="evidence" value="ECO:0007669"/>
    <property type="project" value="TreeGrafter"/>
</dbReference>
<evidence type="ECO:0000256" key="9">
    <source>
        <dbReference type="ARBA" id="ARBA00022801"/>
    </source>
</evidence>
<dbReference type="Gene3D" id="3.40.50.300">
    <property type="entry name" value="P-loop containing nucleotide triphosphate hydrolases"/>
    <property type="match status" value="1"/>
</dbReference>
<evidence type="ECO:0000256" key="4">
    <source>
        <dbReference type="ARBA" id="ARBA00015341"/>
    </source>
</evidence>
<evidence type="ECO:0000256" key="5">
    <source>
        <dbReference type="ARBA" id="ARBA00022618"/>
    </source>
</evidence>
<feature type="region of interest" description="Disordered" evidence="19">
    <location>
        <begin position="211"/>
        <end position="244"/>
    </location>
</feature>
<dbReference type="PROSITE" id="PS51194">
    <property type="entry name" value="HELICASE_CTER"/>
    <property type="match status" value="1"/>
</dbReference>
<evidence type="ECO:0000256" key="13">
    <source>
        <dbReference type="ARBA" id="ARBA00023204"/>
    </source>
</evidence>
<keyword evidence="12" id="KW-0238">DNA-binding</keyword>
<feature type="region of interest" description="Disordered" evidence="19">
    <location>
        <begin position="440"/>
        <end position="479"/>
    </location>
</feature>
<evidence type="ECO:0000313" key="21">
    <source>
        <dbReference type="EMBL" id="CAL4247908.1"/>
    </source>
</evidence>
<evidence type="ECO:0000256" key="3">
    <source>
        <dbReference type="ARBA" id="ARBA00011467"/>
    </source>
</evidence>
<evidence type="ECO:0000256" key="2">
    <source>
        <dbReference type="ARBA" id="ARBA00007025"/>
    </source>
</evidence>
<protein>
    <recommendedName>
        <fullName evidence="4">DNA repair and recombination protein RAD54-like</fullName>
    </recommendedName>
    <alternativeName>
        <fullName evidence="17">Protein okra</fullName>
    </alternativeName>
</protein>
<feature type="domain" description="Helicase C-terminal" evidence="20">
    <location>
        <begin position="18"/>
        <end position="177"/>
    </location>
</feature>
<feature type="non-terminal residue" evidence="21">
    <location>
        <position position="661"/>
    </location>
</feature>
<evidence type="ECO:0000256" key="16">
    <source>
        <dbReference type="ARBA" id="ARBA00024776"/>
    </source>
</evidence>
<evidence type="ECO:0000256" key="7">
    <source>
        <dbReference type="ARBA" id="ARBA00022763"/>
    </source>
</evidence>
<comment type="subunit">
    <text evidence="3">Interacts (via N-terminus) with spn-A/Rad51.</text>
</comment>
<feature type="compositionally biased region" description="Basic residues" evidence="19">
    <location>
        <begin position="440"/>
        <end position="450"/>
    </location>
</feature>
<dbReference type="GO" id="GO:0005634">
    <property type="term" value="C:nucleus"/>
    <property type="evidence" value="ECO:0007669"/>
    <property type="project" value="TreeGrafter"/>
</dbReference>
<accession>A0AAV2SY33</accession>
<name>A0AAV2SY33_MEGNR</name>
<comment type="similarity">
    <text evidence="2">Belongs to the SNF2/RAD54 helicase family.</text>
</comment>
<dbReference type="Proteomes" id="UP001497623">
    <property type="component" value="Unassembled WGS sequence"/>
</dbReference>
<keyword evidence="8" id="KW-0498">Mitosis</keyword>
<proteinExistence type="inferred from homology"/>
<keyword evidence="22" id="KW-1185">Reference proteome</keyword>
<keyword evidence="11" id="KW-0067">ATP-binding</keyword>
<evidence type="ECO:0000313" key="22">
    <source>
        <dbReference type="Proteomes" id="UP001497623"/>
    </source>
</evidence>
<dbReference type="GO" id="GO:0016787">
    <property type="term" value="F:hydrolase activity"/>
    <property type="evidence" value="ECO:0007669"/>
    <property type="project" value="UniProtKB-KW"/>
</dbReference>
<reference evidence="21 22" key="1">
    <citation type="submission" date="2024-05" db="EMBL/GenBank/DDBJ databases">
        <authorList>
            <person name="Wallberg A."/>
        </authorList>
    </citation>
    <scope>NUCLEOTIDE SEQUENCE [LARGE SCALE GENOMIC DNA]</scope>
</reference>
<dbReference type="InterPro" id="IPR049730">
    <property type="entry name" value="SNF2/RAD54-like_C"/>
</dbReference>
<feature type="compositionally biased region" description="Basic and acidic residues" evidence="19">
    <location>
        <begin position="319"/>
        <end position="333"/>
    </location>
</feature>
<feature type="non-terminal residue" evidence="21">
    <location>
        <position position="1"/>
    </location>
</feature>
<feature type="coiled-coil region" evidence="18">
    <location>
        <begin position="244"/>
        <end position="278"/>
    </location>
</feature>
<keyword evidence="15" id="KW-0131">Cell cycle</keyword>
<evidence type="ECO:0000259" key="20">
    <source>
        <dbReference type="PROSITE" id="PS51194"/>
    </source>
</evidence>
<dbReference type="CDD" id="cd22254">
    <property type="entry name" value="CSB_WHD"/>
    <property type="match status" value="1"/>
</dbReference>
<sequence>LQPELQYGHCSRSGKMQVLRSILRLWKTQGHRVLLFTQSKQMLCILEKYLICEEFMYLKMDGGTGVSSRQPLIEKFNGNPDYFVFLLTTRVGGLGVNLTGADRVVIFDPDWNPSTDMQARERAWRIGQTRHVTIYRLLTAGTIEEKIYHRQIFKQFLCNRVLKDPKQQRFFKSNNLYELFTLNEGEKEKTETAAIFAGTGSEIKVNVNEEEEDRECESDAENGTLYEEENKKESVKNIKSKKKSKIMKEEIERNKKKSKQLLEEAEKVKEKMLKMTDNIVSETVAVDSPKDRMRELAKRLSMKIGKEKHEVSGNNSKGTTDKNVKKDKKDNEIHHHKKHKKYKIKEKEKEGKHKKGKKFEGERIEFLVKKRHFKKTAEEEEAEKRASESQDQYVLETLFKKSGVHTALSHDKIVNQSDPDYLLLEGEAERVAKEALKAVRASRRRANRFTRPRDEGREREQSQAKIEKKPKFGNKKSSIFNDNDLFKPEDVVKKFVKKPVKMFNGGIESEEENDNGDLLEKSTSEFSLKKKTKFGSGNAISSSDLLSRMRERNRGVIIASDEEDNNDADEPEYPSLAPVENEEPLDPEVQINIELLTDIRNFIAFQAEVDGKASTKEIIDKFKDRLPKEQTHNFKALLKQICSFHRESSGEGIWQLVEEFR</sequence>
<keyword evidence="5" id="KW-0132">Cell division</keyword>
<feature type="compositionally biased region" description="Basic and acidic residues" evidence="19">
    <location>
        <begin position="300"/>
        <end position="311"/>
    </location>
</feature>
<keyword evidence="18" id="KW-0175">Coiled coil</keyword>
<dbReference type="InterPro" id="IPR027417">
    <property type="entry name" value="P-loop_NTPase"/>
</dbReference>
<dbReference type="SUPFAM" id="SSF52540">
    <property type="entry name" value="P-loop containing nucleoside triphosphate hydrolases"/>
    <property type="match status" value="1"/>
</dbReference>
<evidence type="ECO:0000256" key="10">
    <source>
        <dbReference type="ARBA" id="ARBA00022806"/>
    </source>
</evidence>
<organism evidence="21 22">
    <name type="scientific">Meganyctiphanes norvegica</name>
    <name type="common">Northern krill</name>
    <name type="synonym">Thysanopoda norvegica</name>
    <dbReference type="NCBI Taxonomy" id="48144"/>
    <lineage>
        <taxon>Eukaryota</taxon>
        <taxon>Metazoa</taxon>
        <taxon>Ecdysozoa</taxon>
        <taxon>Arthropoda</taxon>
        <taxon>Crustacea</taxon>
        <taxon>Multicrustacea</taxon>
        <taxon>Malacostraca</taxon>
        <taxon>Eumalacostraca</taxon>
        <taxon>Eucarida</taxon>
        <taxon>Euphausiacea</taxon>
        <taxon>Euphausiidae</taxon>
        <taxon>Meganyctiphanes</taxon>
    </lineage>
</organism>
<dbReference type="Pfam" id="PF00271">
    <property type="entry name" value="Helicase_C"/>
    <property type="match status" value="1"/>
</dbReference>
<dbReference type="InterPro" id="IPR058951">
    <property type="entry name" value="WHD_Rad26_CSB-like"/>
</dbReference>
<feature type="compositionally biased region" description="Basic and acidic residues" evidence="19">
    <location>
        <begin position="451"/>
        <end position="470"/>
    </location>
</feature>
<evidence type="ECO:0000256" key="18">
    <source>
        <dbReference type="SAM" id="Coils"/>
    </source>
</evidence>
<feature type="compositionally biased region" description="Acidic residues" evidence="19">
    <location>
        <begin position="211"/>
        <end position="220"/>
    </location>
</feature>
<dbReference type="GO" id="GO:0051301">
    <property type="term" value="P:cell division"/>
    <property type="evidence" value="ECO:0007669"/>
    <property type="project" value="UniProtKB-KW"/>
</dbReference>
<keyword evidence="10" id="KW-0347">Helicase</keyword>
<comment type="caution">
    <text evidence="21">The sequence shown here is derived from an EMBL/GenBank/DDBJ whole genome shotgun (WGS) entry which is preliminary data.</text>
</comment>